<evidence type="ECO:0000313" key="3">
    <source>
        <dbReference type="Proteomes" id="UP001519288"/>
    </source>
</evidence>
<evidence type="ECO:0000313" key="2">
    <source>
        <dbReference type="EMBL" id="MBP2000148.1"/>
    </source>
</evidence>
<dbReference type="Proteomes" id="UP001519288">
    <property type="component" value="Unassembled WGS sequence"/>
</dbReference>
<dbReference type="Pfam" id="PF13157">
    <property type="entry name" value="Enas"/>
    <property type="match status" value="1"/>
</dbReference>
<dbReference type="RefSeq" id="WP_209859929.1">
    <property type="nucleotide sequence ID" value="NZ_JAGGLD010000001.1"/>
</dbReference>
<proteinExistence type="predicted"/>
<accession>A0ABS4JEL5</accession>
<keyword evidence="3" id="KW-1185">Reference proteome</keyword>
<name>A0ABS4JEL5_9BACL</name>
<gene>
    <name evidence="2" type="ORF">J2Z69_001167</name>
</gene>
<dbReference type="InterPro" id="IPR025055">
    <property type="entry name" value="Ena_core"/>
</dbReference>
<protein>
    <recommendedName>
        <fullName evidence="1">Endospore appendages core domain-containing protein</fullName>
    </recommendedName>
</protein>
<dbReference type="EMBL" id="JAGGLD010000001">
    <property type="protein sequence ID" value="MBP2000148.1"/>
    <property type="molecule type" value="Genomic_DNA"/>
</dbReference>
<reference evidence="2 3" key="1">
    <citation type="submission" date="2021-03" db="EMBL/GenBank/DDBJ databases">
        <title>Genomic Encyclopedia of Type Strains, Phase IV (KMG-IV): sequencing the most valuable type-strain genomes for metagenomic binning, comparative biology and taxonomic classification.</title>
        <authorList>
            <person name="Goeker M."/>
        </authorList>
    </citation>
    <scope>NUCLEOTIDE SEQUENCE [LARGE SCALE GENOMIC DNA]</scope>
    <source>
        <strain evidence="2 3">DSM 26806</strain>
    </source>
</reference>
<comment type="caution">
    <text evidence="2">The sequence shown here is derived from an EMBL/GenBank/DDBJ whole genome shotgun (WGS) entry which is preliminary data.</text>
</comment>
<organism evidence="2 3">
    <name type="scientific">Paenibacillus shirakamiensis</name>
    <dbReference type="NCBI Taxonomy" id="1265935"/>
    <lineage>
        <taxon>Bacteria</taxon>
        <taxon>Bacillati</taxon>
        <taxon>Bacillota</taxon>
        <taxon>Bacilli</taxon>
        <taxon>Bacillales</taxon>
        <taxon>Paenibacillaceae</taxon>
        <taxon>Paenibacillus</taxon>
    </lineage>
</organism>
<sequence>MCNNDIALSCCLDKISVQDKVCTIIQLAAAGTQVIYTDNIAQIIMGTGYVKFETGTGTMTVNFLRTGVATPIQTVTIDPGGSTSFSAARFDTISVTTTAPAQGEFCITVRYTL</sequence>
<evidence type="ECO:0000259" key="1">
    <source>
        <dbReference type="Pfam" id="PF13157"/>
    </source>
</evidence>
<feature type="domain" description="Endospore appendages core" evidence="1">
    <location>
        <begin position="8"/>
        <end position="112"/>
    </location>
</feature>